<name>A0ABU3Y234_9SPHN</name>
<protein>
    <recommendedName>
        <fullName evidence="3">Fibronectin type-III domain-containing protein</fullName>
    </recommendedName>
</protein>
<dbReference type="RefSeq" id="WP_317224657.1">
    <property type="nucleotide sequence ID" value="NZ_JAWJEJ010000001.1"/>
</dbReference>
<dbReference type="Proteomes" id="UP001273531">
    <property type="component" value="Unassembled WGS sequence"/>
</dbReference>
<organism evidence="1 2">
    <name type="scientific">Sphingomonas agrestis</name>
    <dbReference type="NCBI Taxonomy" id="3080540"/>
    <lineage>
        <taxon>Bacteria</taxon>
        <taxon>Pseudomonadati</taxon>
        <taxon>Pseudomonadota</taxon>
        <taxon>Alphaproteobacteria</taxon>
        <taxon>Sphingomonadales</taxon>
        <taxon>Sphingomonadaceae</taxon>
        <taxon>Sphingomonas</taxon>
    </lineage>
</organism>
<comment type="caution">
    <text evidence="1">The sequence shown here is derived from an EMBL/GenBank/DDBJ whole genome shotgun (WGS) entry which is preliminary data.</text>
</comment>
<reference evidence="1 2" key="1">
    <citation type="submission" date="2023-10" db="EMBL/GenBank/DDBJ databases">
        <title>Sphingomonas sp. HF-S4 16S ribosomal RNA gene Genome sequencing and assembly.</title>
        <authorList>
            <person name="Lee H."/>
        </authorList>
    </citation>
    <scope>NUCLEOTIDE SEQUENCE [LARGE SCALE GENOMIC DNA]</scope>
    <source>
        <strain evidence="1 2">HF-S4</strain>
    </source>
</reference>
<evidence type="ECO:0000313" key="1">
    <source>
        <dbReference type="EMBL" id="MDV3455436.1"/>
    </source>
</evidence>
<dbReference type="EMBL" id="JAWJEJ010000001">
    <property type="protein sequence ID" value="MDV3455436.1"/>
    <property type="molecule type" value="Genomic_DNA"/>
</dbReference>
<sequence length="95" mass="10013">MLKAGAGYAAKIRVTTGGTQTPWSSSFPIGQERCIDLKSLGVLQPGTRFSVQVQAVAGKTATCTPSDVPYDPNNTTNLVYIATGTTLNVHCKQPD</sequence>
<accession>A0ABU3Y234</accession>
<gene>
    <name evidence="1" type="ORF">RZN05_00455</name>
</gene>
<evidence type="ECO:0000313" key="2">
    <source>
        <dbReference type="Proteomes" id="UP001273531"/>
    </source>
</evidence>
<evidence type="ECO:0008006" key="3">
    <source>
        <dbReference type="Google" id="ProtNLM"/>
    </source>
</evidence>
<proteinExistence type="predicted"/>
<keyword evidence="2" id="KW-1185">Reference proteome</keyword>